<dbReference type="InterPro" id="IPR027417">
    <property type="entry name" value="P-loop_NTPase"/>
</dbReference>
<dbReference type="Gene3D" id="3.40.50.300">
    <property type="entry name" value="P-loop containing nucleotide triphosphate hydrolases"/>
    <property type="match status" value="1"/>
</dbReference>
<gene>
    <name evidence="2" type="ORF">KAK06_06070</name>
</gene>
<reference evidence="2" key="1">
    <citation type="submission" date="2021-04" db="EMBL/GenBank/DDBJ databases">
        <title>The genome sequence of Ideonella sp. 4Y11.</title>
        <authorList>
            <person name="Liu Y."/>
        </authorList>
    </citation>
    <scope>NUCLEOTIDE SEQUENCE</scope>
    <source>
        <strain evidence="2">4Y11</strain>
    </source>
</reference>
<sequence length="340" mass="36829">MANDDGVLADGRARARQLEDQVNAVVVGQSTAVRQLVTAVFARGHVLLQGDVGVGKTTLLRAMARGLGGGFARIEGSVDLMPNDLLYHAYVDESGRPAIEPGPLTREGDSLAIFFFNEINRARPQVHALLLRAMAERSVQAFNREVPLPLLQVFADRNRLEREETFEIASAARDRFMMEIAVDAPTDPALRRALAFDPRFHDTDSLVAEVPEGIAPIAALPALSHAIQRAVHASEALQDYALRLWEATAAPQGVGVELPGVDSAALVLAGASPRGMSLLLRAARVNAWLDGRDHLRPVDVRAVFGPCIAHRLCLQPAYELRREALLPPLIEQLLARVGAP</sequence>
<dbReference type="Pfam" id="PF07726">
    <property type="entry name" value="AAA_3"/>
    <property type="match status" value="1"/>
</dbReference>
<dbReference type="InterPro" id="IPR011703">
    <property type="entry name" value="ATPase_AAA-3"/>
</dbReference>
<dbReference type="RefSeq" id="WP_210801024.1">
    <property type="nucleotide sequence ID" value="NZ_JAGQDE010000003.1"/>
</dbReference>
<keyword evidence="3" id="KW-1185">Reference proteome</keyword>
<dbReference type="PANTHER" id="PTHR42759">
    <property type="entry name" value="MOXR FAMILY PROTEIN"/>
    <property type="match status" value="1"/>
</dbReference>
<dbReference type="GO" id="GO:0016887">
    <property type="term" value="F:ATP hydrolysis activity"/>
    <property type="evidence" value="ECO:0007669"/>
    <property type="project" value="InterPro"/>
</dbReference>
<dbReference type="SMART" id="SM00382">
    <property type="entry name" value="AAA"/>
    <property type="match status" value="1"/>
</dbReference>
<dbReference type="PANTHER" id="PTHR42759:SF6">
    <property type="entry name" value="REGULATORY PROTEIN-RELATED"/>
    <property type="match status" value="1"/>
</dbReference>
<dbReference type="InterPro" id="IPR003593">
    <property type="entry name" value="AAA+_ATPase"/>
</dbReference>
<dbReference type="EMBL" id="JAGQDE010000003">
    <property type="protein sequence ID" value="MBQ0958521.1"/>
    <property type="molecule type" value="Genomic_DNA"/>
</dbReference>
<dbReference type="GO" id="GO:0005524">
    <property type="term" value="F:ATP binding"/>
    <property type="evidence" value="ECO:0007669"/>
    <property type="project" value="InterPro"/>
</dbReference>
<feature type="domain" description="AAA+ ATPase" evidence="1">
    <location>
        <begin position="42"/>
        <end position="186"/>
    </location>
</feature>
<name>A0A940YI39_9BURK</name>
<dbReference type="InterPro" id="IPR041628">
    <property type="entry name" value="ChlI/MoxR_AAA_lid"/>
</dbReference>
<evidence type="ECO:0000313" key="3">
    <source>
        <dbReference type="Proteomes" id="UP000678374"/>
    </source>
</evidence>
<comment type="caution">
    <text evidence="2">The sequence shown here is derived from an EMBL/GenBank/DDBJ whole genome shotgun (WGS) entry which is preliminary data.</text>
</comment>
<dbReference type="PRINTS" id="PR00300">
    <property type="entry name" value="CLPPROTEASEA"/>
</dbReference>
<dbReference type="Gene3D" id="1.10.8.80">
    <property type="entry name" value="Magnesium chelatase subunit I, C-Terminal domain"/>
    <property type="match status" value="1"/>
</dbReference>
<proteinExistence type="predicted"/>
<accession>A0A940YI39</accession>
<dbReference type="Proteomes" id="UP000678374">
    <property type="component" value="Unassembled WGS sequence"/>
</dbReference>
<dbReference type="CDD" id="cd00009">
    <property type="entry name" value="AAA"/>
    <property type="match status" value="1"/>
</dbReference>
<protein>
    <submittedName>
        <fullName evidence="2">MoxR family ATPase</fullName>
    </submittedName>
</protein>
<organism evidence="2 3">
    <name type="scientific">Ideonella aquatica</name>
    <dbReference type="NCBI Taxonomy" id="2824119"/>
    <lineage>
        <taxon>Bacteria</taxon>
        <taxon>Pseudomonadati</taxon>
        <taxon>Pseudomonadota</taxon>
        <taxon>Betaproteobacteria</taxon>
        <taxon>Burkholderiales</taxon>
        <taxon>Sphaerotilaceae</taxon>
        <taxon>Ideonella</taxon>
    </lineage>
</organism>
<dbReference type="Pfam" id="PF17863">
    <property type="entry name" value="AAA_lid_2"/>
    <property type="match status" value="1"/>
</dbReference>
<dbReference type="InterPro" id="IPR050764">
    <property type="entry name" value="CbbQ/NirQ/NorQ/GpvN"/>
</dbReference>
<dbReference type="PIRSF" id="PIRSF002849">
    <property type="entry name" value="AAA_ATPase_chaperone_MoxR_prd"/>
    <property type="match status" value="1"/>
</dbReference>
<dbReference type="AlphaFoldDB" id="A0A940YI39"/>
<dbReference type="SUPFAM" id="SSF52540">
    <property type="entry name" value="P-loop containing nucleoside triphosphate hydrolases"/>
    <property type="match status" value="1"/>
</dbReference>
<dbReference type="InterPro" id="IPR001270">
    <property type="entry name" value="ClpA/B"/>
</dbReference>
<evidence type="ECO:0000313" key="2">
    <source>
        <dbReference type="EMBL" id="MBQ0958521.1"/>
    </source>
</evidence>
<evidence type="ECO:0000259" key="1">
    <source>
        <dbReference type="SMART" id="SM00382"/>
    </source>
</evidence>